<dbReference type="EMBL" id="KN644902">
    <property type="protein sequence ID" value="KHN41624.1"/>
    <property type="molecule type" value="Genomic_DNA"/>
</dbReference>
<dbReference type="Proteomes" id="UP000053555">
    <property type="component" value="Unassembled WGS sequence"/>
</dbReference>
<protein>
    <submittedName>
        <fullName evidence="2">Uncharacterized protein</fullName>
    </submittedName>
</protein>
<accession>A0A0B2SBE6</accession>
<gene>
    <name evidence="2" type="ORF">glysoja_049053</name>
</gene>
<organism evidence="2">
    <name type="scientific">Glycine soja</name>
    <name type="common">Wild soybean</name>
    <dbReference type="NCBI Taxonomy" id="3848"/>
    <lineage>
        <taxon>Eukaryota</taxon>
        <taxon>Viridiplantae</taxon>
        <taxon>Streptophyta</taxon>
        <taxon>Embryophyta</taxon>
        <taxon>Tracheophyta</taxon>
        <taxon>Spermatophyta</taxon>
        <taxon>Magnoliopsida</taxon>
        <taxon>eudicotyledons</taxon>
        <taxon>Gunneridae</taxon>
        <taxon>Pentapetalae</taxon>
        <taxon>rosids</taxon>
        <taxon>fabids</taxon>
        <taxon>Fabales</taxon>
        <taxon>Fabaceae</taxon>
        <taxon>Papilionoideae</taxon>
        <taxon>50 kb inversion clade</taxon>
        <taxon>NPAAA clade</taxon>
        <taxon>indigoferoid/millettioid clade</taxon>
        <taxon>Phaseoleae</taxon>
        <taxon>Glycine</taxon>
        <taxon>Glycine subgen. Soja</taxon>
    </lineage>
</organism>
<proteinExistence type="predicted"/>
<reference evidence="2" key="1">
    <citation type="submission" date="2014-07" db="EMBL/GenBank/DDBJ databases">
        <title>Identification of a novel salt tolerance gene in wild soybean by whole-genome sequencing.</title>
        <authorList>
            <person name="Lam H.-M."/>
            <person name="Qi X."/>
            <person name="Li M.-W."/>
            <person name="Liu X."/>
            <person name="Xie M."/>
            <person name="Ni M."/>
            <person name="Xu X."/>
        </authorList>
    </citation>
    <scope>NUCLEOTIDE SEQUENCE [LARGE SCALE GENOMIC DNA]</scope>
    <source>
        <tissue evidence="2">Root</tissue>
    </source>
</reference>
<feature type="compositionally biased region" description="Low complexity" evidence="1">
    <location>
        <begin position="38"/>
        <end position="47"/>
    </location>
</feature>
<evidence type="ECO:0000256" key="1">
    <source>
        <dbReference type="SAM" id="MobiDB-lite"/>
    </source>
</evidence>
<dbReference type="AlphaFoldDB" id="A0A0B2SBE6"/>
<feature type="region of interest" description="Disordered" evidence="1">
    <location>
        <begin position="38"/>
        <end position="57"/>
    </location>
</feature>
<sequence length="88" mass="9242">MPTSPLMSLTACFGRSDPASLWRTSTVSWKTSTPTAMASSASWSSPPSAAPMPSPTTDPASYATLSIFTTATKRPHLRCGAHSINLVD</sequence>
<name>A0A0B2SBE6_GLYSO</name>
<evidence type="ECO:0000313" key="2">
    <source>
        <dbReference type="EMBL" id="KHN41624.1"/>
    </source>
</evidence>